<accession>A0AAD6HUP4</accession>
<proteinExistence type="predicted"/>
<dbReference type="AlphaFoldDB" id="A0AAD6HUP4"/>
<keyword evidence="3" id="KW-1185">Reference proteome</keyword>
<reference evidence="2" key="2">
    <citation type="submission" date="2023-01" db="EMBL/GenBank/DDBJ databases">
        <authorList>
            <person name="Petersen C."/>
        </authorList>
    </citation>
    <scope>NUCLEOTIDE SEQUENCE</scope>
    <source>
        <strain evidence="2">IBT 17514</strain>
    </source>
</reference>
<protein>
    <submittedName>
        <fullName evidence="2">Uncharacterized protein</fullName>
    </submittedName>
</protein>
<dbReference type="EMBL" id="JAQJAN010000002">
    <property type="protein sequence ID" value="KAJ5738431.1"/>
    <property type="molecule type" value="Genomic_DNA"/>
</dbReference>
<organism evidence="2 3">
    <name type="scientific">Penicillium malachiteum</name>
    <dbReference type="NCBI Taxonomy" id="1324776"/>
    <lineage>
        <taxon>Eukaryota</taxon>
        <taxon>Fungi</taxon>
        <taxon>Dikarya</taxon>
        <taxon>Ascomycota</taxon>
        <taxon>Pezizomycotina</taxon>
        <taxon>Eurotiomycetes</taxon>
        <taxon>Eurotiomycetidae</taxon>
        <taxon>Eurotiales</taxon>
        <taxon>Aspergillaceae</taxon>
        <taxon>Penicillium</taxon>
    </lineage>
</organism>
<sequence>MAANSSASAMVACSKTLTATTFNVLSNSLTPPNIETAALLSLADIESQIMQVESQIMVAQDQIMRLQAEAASSPTPGE</sequence>
<name>A0AAD6HUP4_9EURO</name>
<reference evidence="2" key="1">
    <citation type="journal article" date="2023" name="IMA Fungus">
        <title>Comparative genomic study of the Penicillium genus elucidates a diverse pangenome and 15 lateral gene transfer events.</title>
        <authorList>
            <person name="Petersen C."/>
            <person name="Sorensen T."/>
            <person name="Nielsen M.R."/>
            <person name="Sondergaard T.E."/>
            <person name="Sorensen J.L."/>
            <person name="Fitzpatrick D.A."/>
            <person name="Frisvad J.C."/>
            <person name="Nielsen K.L."/>
        </authorList>
    </citation>
    <scope>NUCLEOTIDE SEQUENCE</scope>
    <source>
        <strain evidence="2">IBT 17514</strain>
    </source>
</reference>
<evidence type="ECO:0000256" key="1">
    <source>
        <dbReference type="SAM" id="Coils"/>
    </source>
</evidence>
<keyword evidence="1" id="KW-0175">Coiled coil</keyword>
<comment type="caution">
    <text evidence="2">The sequence shown here is derived from an EMBL/GenBank/DDBJ whole genome shotgun (WGS) entry which is preliminary data.</text>
</comment>
<evidence type="ECO:0000313" key="3">
    <source>
        <dbReference type="Proteomes" id="UP001215712"/>
    </source>
</evidence>
<gene>
    <name evidence="2" type="ORF">N7493_001586</name>
</gene>
<dbReference type="Proteomes" id="UP001215712">
    <property type="component" value="Unassembled WGS sequence"/>
</dbReference>
<evidence type="ECO:0000313" key="2">
    <source>
        <dbReference type="EMBL" id="KAJ5738431.1"/>
    </source>
</evidence>
<feature type="coiled-coil region" evidence="1">
    <location>
        <begin position="42"/>
        <end position="69"/>
    </location>
</feature>